<reference evidence="2" key="1">
    <citation type="submission" date="2022-03" db="EMBL/GenBank/DDBJ databases">
        <title>Draft genome sequence of Aduncisulcus paluster, a free-living microaerophilic Fornicata.</title>
        <authorList>
            <person name="Yuyama I."/>
            <person name="Kume K."/>
            <person name="Tamura T."/>
            <person name="Inagaki Y."/>
            <person name="Hashimoto T."/>
        </authorList>
    </citation>
    <scope>NUCLEOTIDE SEQUENCE</scope>
    <source>
        <strain evidence="2">NY0171</strain>
    </source>
</reference>
<dbReference type="EMBL" id="BQXS01004414">
    <property type="protein sequence ID" value="GKT37156.1"/>
    <property type="molecule type" value="Genomic_DNA"/>
</dbReference>
<evidence type="ECO:0000313" key="3">
    <source>
        <dbReference type="Proteomes" id="UP001057375"/>
    </source>
</evidence>
<evidence type="ECO:0000256" key="1">
    <source>
        <dbReference type="SAM" id="MobiDB-lite"/>
    </source>
</evidence>
<proteinExistence type="predicted"/>
<sequence length="65" mass="6602">MSPPEEMMPSEGMGNAVSSSSASSAESSSITMDELQKAFANGDTSLAGIVGEDSQVNQNSSEEDG</sequence>
<evidence type="ECO:0000313" key="2">
    <source>
        <dbReference type="EMBL" id="GKT37156.1"/>
    </source>
</evidence>
<protein>
    <submittedName>
        <fullName evidence="2">EF-hand domain-containing protein</fullName>
    </submittedName>
</protein>
<gene>
    <name evidence="2" type="ORF">ADUPG1_003271</name>
</gene>
<feature type="region of interest" description="Disordered" evidence="1">
    <location>
        <begin position="1"/>
        <end position="36"/>
    </location>
</feature>
<feature type="compositionally biased region" description="Low complexity" evidence="1">
    <location>
        <begin position="18"/>
        <end position="29"/>
    </location>
</feature>
<organism evidence="2 3">
    <name type="scientific">Aduncisulcus paluster</name>
    <dbReference type="NCBI Taxonomy" id="2918883"/>
    <lineage>
        <taxon>Eukaryota</taxon>
        <taxon>Metamonada</taxon>
        <taxon>Carpediemonas-like organisms</taxon>
        <taxon>Aduncisulcus</taxon>
    </lineage>
</organism>
<feature type="non-terminal residue" evidence="2">
    <location>
        <position position="65"/>
    </location>
</feature>
<comment type="caution">
    <text evidence="2">The sequence shown here is derived from an EMBL/GenBank/DDBJ whole genome shotgun (WGS) entry which is preliminary data.</text>
</comment>
<keyword evidence="3" id="KW-1185">Reference proteome</keyword>
<name>A0ABQ5KYN4_9EUKA</name>
<accession>A0ABQ5KYN4</accession>
<dbReference type="Proteomes" id="UP001057375">
    <property type="component" value="Unassembled WGS sequence"/>
</dbReference>